<evidence type="ECO:0000256" key="2">
    <source>
        <dbReference type="ARBA" id="ARBA00003906"/>
    </source>
</evidence>
<dbReference type="FunFam" id="3.40.50.970:FF:000001">
    <property type="entry name" value="Pyruvate dehydrogenase E1 beta subunit"/>
    <property type="match status" value="1"/>
</dbReference>
<reference evidence="6 7" key="1">
    <citation type="submission" date="2020-02" db="EMBL/GenBank/DDBJ databases">
        <title>Genome sequencing for Kineobactrum sp. M2.</title>
        <authorList>
            <person name="Park S.-J."/>
        </authorList>
    </citation>
    <scope>NUCLEOTIDE SEQUENCE [LARGE SCALE GENOMIC DNA]</scope>
    <source>
        <strain evidence="6 7">M2</strain>
    </source>
</reference>
<dbReference type="Pfam" id="PF02779">
    <property type="entry name" value="Transket_pyr"/>
    <property type="match status" value="1"/>
</dbReference>
<feature type="domain" description="Transketolase-like pyrimidine-binding" evidence="5">
    <location>
        <begin position="355"/>
        <end position="530"/>
    </location>
</feature>
<dbReference type="PANTHER" id="PTHR43257:SF2">
    <property type="entry name" value="PYRUVATE DEHYDROGENASE E1 COMPONENT SUBUNIT BETA"/>
    <property type="match status" value="1"/>
</dbReference>
<evidence type="ECO:0000313" key="7">
    <source>
        <dbReference type="Proteomes" id="UP000477680"/>
    </source>
</evidence>
<dbReference type="InterPro" id="IPR029061">
    <property type="entry name" value="THDP-binding"/>
</dbReference>
<comment type="cofactor">
    <cofactor evidence="1">
        <name>thiamine diphosphate</name>
        <dbReference type="ChEBI" id="CHEBI:58937"/>
    </cofactor>
</comment>
<dbReference type="GO" id="GO:0016624">
    <property type="term" value="F:oxidoreductase activity, acting on the aldehyde or oxo group of donors, disulfide as acceptor"/>
    <property type="evidence" value="ECO:0007669"/>
    <property type="project" value="InterPro"/>
</dbReference>
<dbReference type="CDD" id="cd07036">
    <property type="entry name" value="TPP_PYR_E1-PDHc-beta_like"/>
    <property type="match status" value="1"/>
</dbReference>
<evidence type="ECO:0000256" key="4">
    <source>
        <dbReference type="ARBA" id="ARBA00023052"/>
    </source>
</evidence>
<dbReference type="Proteomes" id="UP000477680">
    <property type="component" value="Chromosome"/>
</dbReference>
<sequence length="674" mass="72007">MRNSCNESKTELTNFPASHETAALEFYQHMYLIRAFEQRTFDLTREKPSPIAGSVHLCAGQEAVPVGVMATLRPGDQVVATYRGHGWAIASGLPVGDLLAEICQRETGINGGRTGSAMITAPWQGFIGENSIVGAGVPIGCGTALASLMQGNEGVTVVTFGDGAMSQGALHEGLIFAAYRNLPIVFICENNGWAEMTPASSINKVERLSERAAGYGMSGTTIDGTDPFVVRDAIQLATDRARSGLGPSLVECVVPRLWGHYNRDIQHYRPKADKANAEAADPLEVMASRLIASRVADSDTLSQIRREVDRELDAIQTRVLDDPFPRPDTAREHIVAAPSISKRDITTSCRETEQVTYIKAVNEALRRELASRPEALVFGEDLGKAGGIFGATRYLQRDFGVDRVFDTPIAESAILGSAVGLAISGMKPIVEIMWADFLLVALDQIINQAANVRYATQGRCTAPIVVRTQQGVTPGSCAQHSQSLEALLFHIPGIKLGLPATPQDAYDMLRAAVADPDPVVIIESRSLYQTSASVHYGDQVAVVGGASLRREGSDVVIITWATGVQIALDVANTLADRGITVGVLDLRWLSPLDDTAIDDAVKRCGGRAIVLHEANITGGVGAEIAARISERHSDAKVRRIGTPDTRIPSSPVLQSALIPNAVGVEAAVLGLLEQ</sequence>
<dbReference type="CDD" id="cd02000">
    <property type="entry name" value="TPP_E1_PDC_ADC_BCADC"/>
    <property type="match status" value="1"/>
</dbReference>
<proteinExistence type="predicted"/>
<evidence type="ECO:0000256" key="1">
    <source>
        <dbReference type="ARBA" id="ARBA00001964"/>
    </source>
</evidence>
<keyword evidence="7" id="KW-1185">Reference proteome</keyword>
<dbReference type="Gene3D" id="3.40.50.970">
    <property type="match status" value="2"/>
</dbReference>
<dbReference type="Pfam" id="PF02780">
    <property type="entry name" value="Transketolase_C"/>
    <property type="match status" value="1"/>
</dbReference>
<dbReference type="InterPro" id="IPR001017">
    <property type="entry name" value="DH_E1"/>
</dbReference>
<dbReference type="SMART" id="SM00861">
    <property type="entry name" value="Transket_pyr"/>
    <property type="match status" value="1"/>
</dbReference>
<gene>
    <name evidence="6" type="ORF">G3T16_10495</name>
</gene>
<evidence type="ECO:0000256" key="3">
    <source>
        <dbReference type="ARBA" id="ARBA00023002"/>
    </source>
</evidence>
<dbReference type="EMBL" id="CP048711">
    <property type="protein sequence ID" value="QIB65781.1"/>
    <property type="molecule type" value="Genomic_DNA"/>
</dbReference>
<protein>
    <submittedName>
        <fullName evidence="6">Transketolase</fullName>
    </submittedName>
</protein>
<organism evidence="6 7">
    <name type="scientific">Kineobactrum salinum</name>
    <dbReference type="NCBI Taxonomy" id="2708301"/>
    <lineage>
        <taxon>Bacteria</taxon>
        <taxon>Pseudomonadati</taxon>
        <taxon>Pseudomonadota</taxon>
        <taxon>Gammaproteobacteria</taxon>
        <taxon>Cellvibrionales</taxon>
        <taxon>Halieaceae</taxon>
        <taxon>Kineobactrum</taxon>
    </lineage>
</organism>
<dbReference type="AlphaFoldDB" id="A0A6C0U174"/>
<keyword evidence="3" id="KW-0560">Oxidoreductase</keyword>
<accession>A0A6C0U174</accession>
<dbReference type="KEGG" id="kim:G3T16_10495"/>
<evidence type="ECO:0000259" key="5">
    <source>
        <dbReference type="SMART" id="SM00861"/>
    </source>
</evidence>
<dbReference type="Gene3D" id="3.40.50.920">
    <property type="match status" value="1"/>
</dbReference>
<comment type="function">
    <text evidence="2">E1 component of the 2-oxoglutarate dehydrogenase (OGDH) complex which catalyzes the decarboxylation of 2-oxoglutarate, the first step in the conversion of 2-oxoglutarate to succinyl-CoA and CO(2).</text>
</comment>
<dbReference type="SUPFAM" id="SSF52922">
    <property type="entry name" value="TK C-terminal domain-like"/>
    <property type="match status" value="1"/>
</dbReference>
<dbReference type="Pfam" id="PF00676">
    <property type="entry name" value="E1_dh"/>
    <property type="match status" value="1"/>
</dbReference>
<dbReference type="SUPFAM" id="SSF52518">
    <property type="entry name" value="Thiamin diphosphate-binding fold (THDP-binding)"/>
    <property type="match status" value="2"/>
</dbReference>
<dbReference type="PANTHER" id="PTHR43257">
    <property type="entry name" value="PYRUVATE DEHYDROGENASE E1 COMPONENT BETA SUBUNIT"/>
    <property type="match status" value="1"/>
</dbReference>
<dbReference type="InterPro" id="IPR009014">
    <property type="entry name" value="Transketo_C/PFOR_II"/>
</dbReference>
<name>A0A6C0U174_9GAMM</name>
<dbReference type="InterPro" id="IPR005475">
    <property type="entry name" value="Transketolase-like_Pyr-bd"/>
</dbReference>
<evidence type="ECO:0000313" key="6">
    <source>
        <dbReference type="EMBL" id="QIB65781.1"/>
    </source>
</evidence>
<keyword evidence="4" id="KW-0786">Thiamine pyrophosphate</keyword>
<dbReference type="InterPro" id="IPR033248">
    <property type="entry name" value="Transketolase_C"/>
</dbReference>